<dbReference type="EMBL" id="WNKX01000030">
    <property type="protein sequence ID" value="MTW13948.1"/>
    <property type="molecule type" value="Genomic_DNA"/>
</dbReference>
<evidence type="ECO:0000313" key="1">
    <source>
        <dbReference type="EMBL" id="MTW13948.1"/>
    </source>
</evidence>
<accession>A0A6L6QNE7</accession>
<sequence length="234" mass="26378">MTTHFLQTLAELGVRNTAWYALARCLRFGGISVYRYQFVAQPVAAGAMRASPGKLAMRPVTSLAELPADYPRPREVVAARFRQGGCSIAAWKGDELAGILWYQFGAYQEDEVRVRYCLPSPRACWDYDVFIHPRMRLGTAFCRLWDEANRRLHERGIEWTCSRISAFNPASLRAHARIGAIAMGSATFFRLGRWQLMLASRPPYCHLSGTATSWPQLVFDTVPLEKGARQCKAS</sequence>
<name>A0A6L6QNE7_9BURK</name>
<protein>
    <recommendedName>
        <fullName evidence="3">N-acetyltransferase</fullName>
    </recommendedName>
</protein>
<keyword evidence="2" id="KW-1185">Reference proteome</keyword>
<dbReference type="Gene3D" id="3.40.630.30">
    <property type="match status" value="1"/>
</dbReference>
<evidence type="ECO:0008006" key="3">
    <source>
        <dbReference type="Google" id="ProtNLM"/>
    </source>
</evidence>
<dbReference type="SUPFAM" id="SSF55729">
    <property type="entry name" value="Acyl-CoA N-acyltransferases (Nat)"/>
    <property type="match status" value="1"/>
</dbReference>
<dbReference type="OrthoDB" id="8480611at2"/>
<organism evidence="1 2">
    <name type="scientific">Massilia eburnea</name>
    <dbReference type="NCBI Taxonomy" id="1776165"/>
    <lineage>
        <taxon>Bacteria</taxon>
        <taxon>Pseudomonadati</taxon>
        <taxon>Pseudomonadota</taxon>
        <taxon>Betaproteobacteria</taxon>
        <taxon>Burkholderiales</taxon>
        <taxon>Oxalobacteraceae</taxon>
        <taxon>Telluria group</taxon>
        <taxon>Massilia</taxon>
    </lineage>
</organism>
<evidence type="ECO:0000313" key="2">
    <source>
        <dbReference type="Proteomes" id="UP000472320"/>
    </source>
</evidence>
<gene>
    <name evidence="1" type="ORF">GM658_25370</name>
</gene>
<comment type="caution">
    <text evidence="1">The sequence shown here is derived from an EMBL/GenBank/DDBJ whole genome shotgun (WGS) entry which is preliminary data.</text>
</comment>
<dbReference type="InterPro" id="IPR016181">
    <property type="entry name" value="Acyl_CoA_acyltransferase"/>
</dbReference>
<dbReference type="Proteomes" id="UP000472320">
    <property type="component" value="Unassembled WGS sequence"/>
</dbReference>
<dbReference type="RefSeq" id="WP_155456859.1">
    <property type="nucleotide sequence ID" value="NZ_WNKX01000030.1"/>
</dbReference>
<proteinExistence type="predicted"/>
<dbReference type="AlphaFoldDB" id="A0A6L6QNE7"/>
<reference evidence="1 2" key="1">
    <citation type="submission" date="2019-11" db="EMBL/GenBank/DDBJ databases">
        <title>Type strains purchased from KCTC, JCM and DSMZ.</title>
        <authorList>
            <person name="Lu H."/>
        </authorList>
    </citation>
    <scope>NUCLEOTIDE SEQUENCE [LARGE SCALE GENOMIC DNA]</scope>
    <source>
        <strain evidence="1 2">JCM 31587</strain>
    </source>
</reference>